<dbReference type="PANTHER" id="PTHR34251:SF1">
    <property type="entry name" value="LEUCINE, GLUTAMATE AND LYSINE RICH 1"/>
    <property type="match status" value="1"/>
</dbReference>
<dbReference type="Proteomes" id="UP000749559">
    <property type="component" value="Unassembled WGS sequence"/>
</dbReference>
<keyword evidence="1" id="KW-0175">Coiled coil</keyword>
<protein>
    <submittedName>
        <fullName evidence="3">Uncharacterized protein</fullName>
    </submittedName>
</protein>
<organism evidence="3 4">
    <name type="scientific">Owenia fusiformis</name>
    <name type="common">Polychaete worm</name>
    <dbReference type="NCBI Taxonomy" id="6347"/>
    <lineage>
        <taxon>Eukaryota</taxon>
        <taxon>Metazoa</taxon>
        <taxon>Spiralia</taxon>
        <taxon>Lophotrochozoa</taxon>
        <taxon>Annelida</taxon>
        <taxon>Polychaeta</taxon>
        <taxon>Sedentaria</taxon>
        <taxon>Canalipalpata</taxon>
        <taxon>Sabellida</taxon>
        <taxon>Oweniida</taxon>
        <taxon>Oweniidae</taxon>
        <taxon>Owenia</taxon>
    </lineage>
</organism>
<dbReference type="AlphaFoldDB" id="A0A8J1UTD2"/>
<keyword evidence="4" id="KW-1185">Reference proteome</keyword>
<feature type="compositionally biased region" description="Basic and acidic residues" evidence="2">
    <location>
        <begin position="8"/>
        <end position="21"/>
    </location>
</feature>
<dbReference type="OrthoDB" id="10256467at2759"/>
<proteinExistence type="predicted"/>
<feature type="coiled-coil region" evidence="1">
    <location>
        <begin position="45"/>
        <end position="131"/>
    </location>
</feature>
<dbReference type="PANTHER" id="PTHR34251">
    <property type="entry name" value="LEUCINE-, GLUTAMATE- AND LYSINE-RICH PROTEIN 1"/>
    <property type="match status" value="1"/>
</dbReference>
<gene>
    <name evidence="3" type="ORF">OFUS_LOCUS244</name>
</gene>
<feature type="region of interest" description="Disordered" evidence="2">
    <location>
        <begin position="1"/>
        <end position="21"/>
    </location>
</feature>
<feature type="coiled-coil region" evidence="1">
    <location>
        <begin position="189"/>
        <end position="571"/>
    </location>
</feature>
<reference evidence="3" key="1">
    <citation type="submission" date="2022-03" db="EMBL/GenBank/DDBJ databases">
        <authorList>
            <person name="Martin C."/>
        </authorList>
    </citation>
    <scope>NUCLEOTIDE SEQUENCE</scope>
</reference>
<feature type="compositionally biased region" description="Polar residues" evidence="2">
    <location>
        <begin position="655"/>
        <end position="673"/>
    </location>
</feature>
<comment type="caution">
    <text evidence="3">The sequence shown here is derived from an EMBL/GenBank/DDBJ whole genome shotgun (WGS) entry which is preliminary data.</text>
</comment>
<evidence type="ECO:0000313" key="3">
    <source>
        <dbReference type="EMBL" id="CAH1772480.1"/>
    </source>
</evidence>
<name>A0A8J1UTD2_OWEFU</name>
<evidence type="ECO:0000313" key="4">
    <source>
        <dbReference type="Proteomes" id="UP000749559"/>
    </source>
</evidence>
<accession>A0A8J1UTD2</accession>
<dbReference type="InterPro" id="IPR038799">
    <property type="entry name" value="LEKR1"/>
</dbReference>
<sequence length="706" mass="81907">MEAEDNVEFEHHTPKHPLPEEIRKMGKDDTVCKFCGVSYLIHREIKALEDKLKATEKQLQLYIDCEQKEKEARLELEKVQSKFDGLNTQINERNSQIEKLEQLLKERGEKIEALAENRKTLEEKLSTAIQDAETSRSSMQSIRRNLPGLLHSIRQQRSELTIIQTNVHERDKVFKQETDKLHTVIKETCNKELNDLTTMHEKMVQLENENIALKDKDEFTNLELKAAQKTNEKLNEAEKETQNLQQKCSSLQSKVKELQIELDGAVSRSRMISIESQQYKEQLRNKSKELEDVQSNIRNTEQHNLQQIQKLQLELKSKESEIQSAQHELESFQRKFQRQQEAELEIKRQATEVSTEKSQLRDSLSRVQSELTSMKAEREQMISIHQNRIEELRQSFKNKMAEAERWPEKLEEVLSKEKRKHNKELRMLEEKLKQNFVMEMQIEQQKHQELLDKYKSEHRDDNSNTQNQLALLQKQHSNEIAGMRKENNDYRARTSEIEQELRGEISSLKAIIQDLEDRLAKLDVGNEGLVSALKVQVIEKASEADDLRQEINALENDLKAKQEDILFLQETVRKECEERFELMETLSETKEQLLSFKRPSGGYQSPNQRDNMKPIRSNSTSSEAGHKNSIGSIANPQPGGVTPQPHPPPPRDFLGNSSSNSSMAREYLNNVQTVGFDGEKSRSPGKLKGNSVTDSRKRIANAMGRR</sequence>
<dbReference type="EMBL" id="CAIIXF020000001">
    <property type="protein sequence ID" value="CAH1772480.1"/>
    <property type="molecule type" value="Genomic_DNA"/>
</dbReference>
<feature type="compositionally biased region" description="Polar residues" evidence="2">
    <location>
        <begin position="616"/>
        <end position="635"/>
    </location>
</feature>
<evidence type="ECO:0000256" key="2">
    <source>
        <dbReference type="SAM" id="MobiDB-lite"/>
    </source>
</evidence>
<feature type="region of interest" description="Disordered" evidence="2">
    <location>
        <begin position="595"/>
        <end position="706"/>
    </location>
</feature>
<evidence type="ECO:0000256" key="1">
    <source>
        <dbReference type="SAM" id="Coils"/>
    </source>
</evidence>